<evidence type="ECO:0000256" key="7">
    <source>
        <dbReference type="ARBA" id="ARBA00022840"/>
    </source>
</evidence>
<proteinExistence type="predicted"/>
<dbReference type="EC" id="5.6.2.4" evidence="12"/>
<evidence type="ECO:0000256" key="1">
    <source>
        <dbReference type="ARBA" id="ARBA00022722"/>
    </source>
</evidence>
<dbReference type="InterPro" id="IPR000212">
    <property type="entry name" value="DNA_helicase_UvrD/REP"/>
</dbReference>
<evidence type="ECO:0000259" key="16">
    <source>
        <dbReference type="PROSITE" id="PS51217"/>
    </source>
</evidence>
<dbReference type="InterPro" id="IPR027417">
    <property type="entry name" value="P-loop_NTPase"/>
</dbReference>
<reference evidence="17 18" key="1">
    <citation type="journal article" date="2015" name="Microbiome">
        <title>Genomic resolution of linkages in carbon, nitrogen, and sulfur cycling among widespread estuary sediment bacteria.</title>
        <authorList>
            <person name="Baker B.J."/>
            <person name="Lazar C.S."/>
            <person name="Teske A.P."/>
            <person name="Dick G.J."/>
        </authorList>
    </citation>
    <scope>NUCLEOTIDE SEQUENCE [LARGE SCALE GENOMIC DNA]</scope>
    <source>
        <strain evidence="17">SM23_42</strain>
    </source>
</reference>
<gene>
    <name evidence="17" type="ORF">AMJ83_10870</name>
</gene>
<dbReference type="Pfam" id="PF12705">
    <property type="entry name" value="PDDEXK_1"/>
    <property type="match status" value="1"/>
</dbReference>
<keyword evidence="10" id="KW-0413">Isomerase</keyword>
<organism evidence="17 18">
    <name type="scientific">candidate division WOR_3 bacterium SM23_42</name>
    <dbReference type="NCBI Taxonomy" id="1703779"/>
    <lineage>
        <taxon>Bacteria</taxon>
        <taxon>Bacteria division WOR-3</taxon>
    </lineage>
</organism>
<name>A0A0S8FNY4_UNCW3</name>
<dbReference type="PANTHER" id="PTHR11070:SF67">
    <property type="entry name" value="DNA 3'-5' HELICASE"/>
    <property type="match status" value="1"/>
</dbReference>
<dbReference type="Gene3D" id="3.90.320.10">
    <property type="match status" value="1"/>
</dbReference>
<dbReference type="Gene3D" id="1.10.486.10">
    <property type="entry name" value="PCRA, domain 4"/>
    <property type="match status" value="1"/>
</dbReference>
<evidence type="ECO:0000256" key="13">
    <source>
        <dbReference type="ARBA" id="ARBA00048988"/>
    </source>
</evidence>
<keyword evidence="5 14" id="KW-0347">Helicase</keyword>
<dbReference type="AlphaFoldDB" id="A0A0S8FNY4"/>
<dbReference type="PROSITE" id="PS51217">
    <property type="entry name" value="UVRD_HELICASE_CTER"/>
    <property type="match status" value="1"/>
</dbReference>
<comment type="catalytic activity">
    <reaction evidence="11">
        <text>Couples ATP hydrolysis with the unwinding of duplex DNA by translocating in the 3'-5' direction.</text>
        <dbReference type="EC" id="5.6.2.4"/>
    </reaction>
</comment>
<comment type="catalytic activity">
    <reaction evidence="13">
        <text>ATP + H2O = ADP + phosphate + H(+)</text>
        <dbReference type="Rhea" id="RHEA:13065"/>
        <dbReference type="ChEBI" id="CHEBI:15377"/>
        <dbReference type="ChEBI" id="CHEBI:15378"/>
        <dbReference type="ChEBI" id="CHEBI:30616"/>
        <dbReference type="ChEBI" id="CHEBI:43474"/>
        <dbReference type="ChEBI" id="CHEBI:456216"/>
        <dbReference type="EC" id="5.6.2.4"/>
    </reaction>
</comment>
<evidence type="ECO:0000256" key="2">
    <source>
        <dbReference type="ARBA" id="ARBA00022741"/>
    </source>
</evidence>
<keyword evidence="1" id="KW-0540">Nuclease</keyword>
<evidence type="ECO:0000256" key="5">
    <source>
        <dbReference type="ARBA" id="ARBA00022806"/>
    </source>
</evidence>
<dbReference type="InterPro" id="IPR014017">
    <property type="entry name" value="DNA_helicase_UvrD-like_C"/>
</dbReference>
<keyword evidence="2 14" id="KW-0547">Nucleotide-binding</keyword>
<dbReference type="InterPro" id="IPR011604">
    <property type="entry name" value="PDDEXK-like_dom_sf"/>
</dbReference>
<evidence type="ECO:0000256" key="3">
    <source>
        <dbReference type="ARBA" id="ARBA00022763"/>
    </source>
</evidence>
<sequence>MAEKLNNIALVSAAGSGKTHALTKRFLLLYLHDQNFPLESLYAITFTNAAAFEMKSRIIRYLDVLAGASVKNEPEQDVVEYFGSIFPDIRKRAMTRKNHLLNNFSDVHISTFHSLFAAFLSCIPFAAGIMPDYEIIDEVDESLLFMETLDEFLEAAHEDPSVLFTLSEMLEQQESTLKAGVNKLYKNLIPWMPYFNRLTQREEEVRKAVDVCGAELTRGLEKFKNFVRDHEYAALAKSTGKINARLQKFLDKIDDFMTTQDMRELESLVKYFLIDGIMTKKYMRDFAGRLTAEVDFQQLVDDVAKHWDRYLESLSDREILVYLKPIFEIHERFRKEKQRASVLSFDDIEFFTREALTRSPETDYLYFKLGSEMNHLMIDEFQDTSFRQVEILEPIIDEITAVNPEDKSLFYVGDPNQAIFRWREGAPELFDYLIEKYRGKIASDRLSVNYRTKQEIIEFVNRILGRGDSAKPGNKGGWIRIEELGAFEKKDEGNEAVVQRVVTIAKELISDYGYAPDDIAVLTRTNRFARDLVYTLSEAGIPFVGRARTSILHEPDVRFVLQLLRFLDDPQDDFSLLHVLLSPVVNLDEEAIRRLKAGKKTLYIALTDYHPDWSVTRKLTALLSRVYFSNPYEVIWRILQEFELKVSYSLATLLGAVLKYTNEGFNSLSSFIKWFEHHGLSIEVEETHARGMEILTVHRAKGLEFEIVIIPETNQDLRKPENEQLLFSYQPDSARPDKVYWRKYGKYLKGLVEAEQERLKKDSLNLLYVALTRAKSGVYMLGYTCPSTGAGFWLETIKERLGGEPYPCHEIPKRKMRKEEVEVKPYHITLVEEGPVVKEERALYSPTERGVEIIEPARRKGMEFGDMIHKALSRVTWLDEGDIDEEITRLVDYTKNTYARSSADEEHIEQRILPLITETLLDPDLRFLFYRDKRDVVCKNELPIYFEDEKKDVSAHIDRLLIGPDEIVIMDYKTGDEKPEYKHQMRVYKKGVERIYPDRSIRTILVFLEKERGTKIMEV</sequence>
<dbReference type="GO" id="GO:0000725">
    <property type="term" value="P:recombinational repair"/>
    <property type="evidence" value="ECO:0007669"/>
    <property type="project" value="TreeGrafter"/>
</dbReference>
<feature type="domain" description="UvrD-like helicase C-terminal" evidence="16">
    <location>
        <begin position="454"/>
        <end position="702"/>
    </location>
</feature>
<evidence type="ECO:0000256" key="10">
    <source>
        <dbReference type="ARBA" id="ARBA00023235"/>
    </source>
</evidence>
<dbReference type="Gene3D" id="1.10.3170.10">
    <property type="entry name" value="Recbcd, chain B, domain 2"/>
    <property type="match status" value="1"/>
</dbReference>
<evidence type="ECO:0000313" key="18">
    <source>
        <dbReference type="Proteomes" id="UP000051373"/>
    </source>
</evidence>
<feature type="binding site" evidence="14">
    <location>
        <begin position="12"/>
        <end position="19"/>
    </location>
    <ligand>
        <name>ATP</name>
        <dbReference type="ChEBI" id="CHEBI:30616"/>
    </ligand>
</feature>
<dbReference type="Pfam" id="PF13361">
    <property type="entry name" value="UvrD_C"/>
    <property type="match status" value="2"/>
</dbReference>
<dbReference type="InterPro" id="IPR014016">
    <property type="entry name" value="UvrD-like_ATP-bd"/>
</dbReference>
<evidence type="ECO:0000313" key="17">
    <source>
        <dbReference type="EMBL" id="KPK62467.1"/>
    </source>
</evidence>
<evidence type="ECO:0000256" key="9">
    <source>
        <dbReference type="ARBA" id="ARBA00023204"/>
    </source>
</evidence>
<keyword evidence="9" id="KW-0234">DNA repair</keyword>
<dbReference type="SUPFAM" id="SSF52980">
    <property type="entry name" value="Restriction endonuclease-like"/>
    <property type="match status" value="1"/>
</dbReference>
<dbReference type="PANTHER" id="PTHR11070">
    <property type="entry name" value="UVRD / RECB / PCRA DNA HELICASE FAMILY MEMBER"/>
    <property type="match status" value="1"/>
</dbReference>
<dbReference type="InterPro" id="IPR038726">
    <property type="entry name" value="PDDEXK_AddAB-type"/>
</dbReference>
<evidence type="ECO:0000259" key="15">
    <source>
        <dbReference type="PROSITE" id="PS51198"/>
    </source>
</evidence>
<dbReference type="GO" id="GO:0043138">
    <property type="term" value="F:3'-5' DNA helicase activity"/>
    <property type="evidence" value="ECO:0007669"/>
    <property type="project" value="UniProtKB-EC"/>
</dbReference>
<dbReference type="InterPro" id="IPR011335">
    <property type="entry name" value="Restrct_endonuc-II-like"/>
</dbReference>
<evidence type="ECO:0000256" key="12">
    <source>
        <dbReference type="ARBA" id="ARBA00034808"/>
    </source>
</evidence>
<evidence type="ECO:0000256" key="14">
    <source>
        <dbReference type="PROSITE-ProRule" id="PRU00560"/>
    </source>
</evidence>
<evidence type="ECO:0000256" key="6">
    <source>
        <dbReference type="ARBA" id="ARBA00022839"/>
    </source>
</evidence>
<dbReference type="STRING" id="1703779.AMJ83_10870"/>
<keyword evidence="7 14" id="KW-0067">ATP-binding</keyword>
<protein>
    <recommendedName>
        <fullName evidence="12">DNA 3'-5' helicase</fullName>
        <ecNumber evidence="12">5.6.2.4</ecNumber>
    </recommendedName>
</protein>
<feature type="domain" description="UvrD-like helicase ATP-binding" evidence="15">
    <location>
        <begin position="1"/>
        <end position="453"/>
    </location>
</feature>
<dbReference type="SUPFAM" id="SSF52540">
    <property type="entry name" value="P-loop containing nucleoside triphosphate hydrolases"/>
    <property type="match status" value="1"/>
</dbReference>
<dbReference type="GO" id="GO:0005524">
    <property type="term" value="F:ATP binding"/>
    <property type="evidence" value="ECO:0007669"/>
    <property type="project" value="UniProtKB-UniRule"/>
</dbReference>
<dbReference type="Pfam" id="PF00580">
    <property type="entry name" value="UvrD-helicase"/>
    <property type="match status" value="1"/>
</dbReference>
<keyword evidence="3" id="KW-0227">DNA damage</keyword>
<dbReference type="EMBL" id="LJUJ01000036">
    <property type="protein sequence ID" value="KPK62467.1"/>
    <property type="molecule type" value="Genomic_DNA"/>
</dbReference>
<keyword evidence="4 14" id="KW-0378">Hydrolase</keyword>
<dbReference type="GO" id="GO:0005829">
    <property type="term" value="C:cytosol"/>
    <property type="evidence" value="ECO:0007669"/>
    <property type="project" value="TreeGrafter"/>
</dbReference>
<dbReference type="GO" id="GO:0004527">
    <property type="term" value="F:exonuclease activity"/>
    <property type="evidence" value="ECO:0007669"/>
    <property type="project" value="UniProtKB-KW"/>
</dbReference>
<dbReference type="Gene3D" id="3.40.50.300">
    <property type="entry name" value="P-loop containing nucleotide triphosphate hydrolases"/>
    <property type="match status" value="3"/>
</dbReference>
<evidence type="ECO:0000256" key="11">
    <source>
        <dbReference type="ARBA" id="ARBA00034617"/>
    </source>
</evidence>
<dbReference type="PROSITE" id="PS51198">
    <property type="entry name" value="UVRD_HELICASE_ATP_BIND"/>
    <property type="match status" value="1"/>
</dbReference>
<comment type="caution">
    <text evidence="17">The sequence shown here is derived from an EMBL/GenBank/DDBJ whole genome shotgun (WGS) entry which is preliminary data.</text>
</comment>
<accession>A0A0S8FNY4</accession>
<dbReference type="GO" id="GO:0003677">
    <property type="term" value="F:DNA binding"/>
    <property type="evidence" value="ECO:0007669"/>
    <property type="project" value="UniProtKB-KW"/>
</dbReference>
<keyword evidence="8" id="KW-0238">DNA-binding</keyword>
<evidence type="ECO:0000256" key="8">
    <source>
        <dbReference type="ARBA" id="ARBA00023125"/>
    </source>
</evidence>
<dbReference type="Proteomes" id="UP000051373">
    <property type="component" value="Unassembled WGS sequence"/>
</dbReference>
<keyword evidence="6" id="KW-0269">Exonuclease</keyword>
<evidence type="ECO:0000256" key="4">
    <source>
        <dbReference type="ARBA" id="ARBA00022801"/>
    </source>
</evidence>